<dbReference type="PANTHER" id="PTHR43434:SF3">
    <property type="entry name" value="GMP_IMP NUCLEOTIDASE YRFG"/>
    <property type="match status" value="1"/>
</dbReference>
<dbReference type="GO" id="GO:0008967">
    <property type="term" value="F:phosphoglycolate phosphatase activity"/>
    <property type="evidence" value="ECO:0007669"/>
    <property type="project" value="TreeGrafter"/>
</dbReference>
<dbReference type="GO" id="GO:0006281">
    <property type="term" value="P:DNA repair"/>
    <property type="evidence" value="ECO:0007669"/>
    <property type="project" value="TreeGrafter"/>
</dbReference>
<comment type="caution">
    <text evidence="1">The sequence shown here is derived from an EMBL/GenBank/DDBJ whole genome shotgun (WGS) entry which is preliminary data.</text>
</comment>
<dbReference type="InterPro" id="IPR023214">
    <property type="entry name" value="HAD_sf"/>
</dbReference>
<sequence length="237" mass="27751">MQDIKEHVENAEQICGYKIRPDFSWDDVETVMLDMDGTLLDKHFDDYFWEVYLPEHYSLLHNISVEEAGKELRARYQAVENSLQWADLEYWSHTLELDLPELKLRINHLIGVHPYVVEFLEFCLKKRKKLYLVTNAHSKALSIKLEKTSIGAWFDRVVCAEEVGFAKEEPEFWPRLQELLGFTPEKTLLVDDTEKVLRVADGSGLGYLIHIACSSSRRPACYSTRYPSIDYFKELIR</sequence>
<dbReference type="InterPro" id="IPR006439">
    <property type="entry name" value="HAD-SF_hydro_IA"/>
</dbReference>
<dbReference type="EMBL" id="MTKP01000225">
    <property type="protein sequence ID" value="RWX47330.1"/>
    <property type="molecule type" value="Genomic_DNA"/>
</dbReference>
<proteinExistence type="predicted"/>
<evidence type="ECO:0000313" key="1">
    <source>
        <dbReference type="EMBL" id="RWX47330.1"/>
    </source>
</evidence>
<reference evidence="1 2" key="1">
    <citation type="submission" date="2017-01" db="EMBL/GenBank/DDBJ databases">
        <title>The cable genome- insights into the physiology and evolution of filamentous bacteria capable of sulfide oxidation via long distance electron transfer.</title>
        <authorList>
            <person name="Schreiber L."/>
            <person name="Bjerg J.T."/>
            <person name="Boggild A."/>
            <person name="Van De Vossenberg J."/>
            <person name="Meysman F."/>
            <person name="Nielsen L.P."/>
            <person name="Schramm A."/>
            <person name="Kjeldsen K.U."/>
        </authorList>
    </citation>
    <scope>NUCLEOTIDE SEQUENCE [LARGE SCALE GENOMIC DNA]</scope>
    <source>
        <strain evidence="1">A1</strain>
    </source>
</reference>
<dbReference type="InterPro" id="IPR050155">
    <property type="entry name" value="HAD-like_hydrolase_sf"/>
</dbReference>
<dbReference type="InterPro" id="IPR036412">
    <property type="entry name" value="HAD-like_sf"/>
</dbReference>
<dbReference type="Gene3D" id="3.40.50.1000">
    <property type="entry name" value="HAD superfamily/HAD-like"/>
    <property type="match status" value="1"/>
</dbReference>
<dbReference type="CDD" id="cd01427">
    <property type="entry name" value="HAD_like"/>
    <property type="match status" value="1"/>
</dbReference>
<dbReference type="SFLD" id="SFLDS00003">
    <property type="entry name" value="Haloacid_Dehalogenase"/>
    <property type="match status" value="1"/>
</dbReference>
<dbReference type="Pfam" id="PF00702">
    <property type="entry name" value="Hydrolase"/>
    <property type="match status" value="1"/>
</dbReference>
<accession>A0A444J370</accession>
<dbReference type="PANTHER" id="PTHR43434">
    <property type="entry name" value="PHOSPHOGLYCOLATE PHOSPHATASE"/>
    <property type="match status" value="1"/>
</dbReference>
<dbReference type="AlphaFoldDB" id="A0A444J370"/>
<dbReference type="GO" id="GO:0005829">
    <property type="term" value="C:cytosol"/>
    <property type="evidence" value="ECO:0007669"/>
    <property type="project" value="TreeGrafter"/>
</dbReference>
<keyword evidence="2" id="KW-1185">Reference proteome</keyword>
<evidence type="ECO:0000313" key="2">
    <source>
        <dbReference type="Proteomes" id="UP000288086"/>
    </source>
</evidence>
<keyword evidence="1" id="KW-0378">Hydrolase</keyword>
<dbReference type="Proteomes" id="UP000288086">
    <property type="component" value="Unassembled WGS sequence"/>
</dbReference>
<dbReference type="SUPFAM" id="SSF56784">
    <property type="entry name" value="HAD-like"/>
    <property type="match status" value="1"/>
</dbReference>
<gene>
    <name evidence="1" type="ORF">VT98_12254</name>
</gene>
<protein>
    <submittedName>
        <fullName evidence="1">Putative hydrolase of the HAD superfamily</fullName>
    </submittedName>
</protein>
<dbReference type="SFLD" id="SFLDG01129">
    <property type="entry name" value="C1.5:_HAD__Beta-PGM__Phosphata"/>
    <property type="match status" value="1"/>
</dbReference>
<name>A0A444J370_9BACT</name>
<organism evidence="1 2">
    <name type="scientific">Candidatus Electrothrix communis</name>
    <dbReference type="NCBI Taxonomy" id="1859133"/>
    <lineage>
        <taxon>Bacteria</taxon>
        <taxon>Pseudomonadati</taxon>
        <taxon>Thermodesulfobacteriota</taxon>
        <taxon>Desulfobulbia</taxon>
        <taxon>Desulfobulbales</taxon>
        <taxon>Desulfobulbaceae</taxon>
        <taxon>Candidatus Electrothrix</taxon>
    </lineage>
</organism>
<dbReference type="NCBIfam" id="TIGR01509">
    <property type="entry name" value="HAD-SF-IA-v3"/>
    <property type="match status" value="1"/>
</dbReference>